<reference evidence="2 3" key="1">
    <citation type="submission" date="2018-08" db="EMBL/GenBank/DDBJ databases">
        <title>Paenibacillus sp. M4BSY-1, whole genome shotgun sequence.</title>
        <authorList>
            <person name="Tuo L."/>
        </authorList>
    </citation>
    <scope>NUCLEOTIDE SEQUENCE [LARGE SCALE GENOMIC DNA]</scope>
    <source>
        <strain evidence="2 3">M4BSY-1</strain>
    </source>
</reference>
<evidence type="ECO:0008006" key="4">
    <source>
        <dbReference type="Google" id="ProtNLM"/>
    </source>
</evidence>
<name>A0A371PKS7_9BACL</name>
<dbReference type="OrthoDB" id="2608048at2"/>
<accession>A0A371PKS7</accession>
<organism evidence="2 3">
    <name type="scientific">Paenibacillus paeoniae</name>
    <dbReference type="NCBI Taxonomy" id="2292705"/>
    <lineage>
        <taxon>Bacteria</taxon>
        <taxon>Bacillati</taxon>
        <taxon>Bacillota</taxon>
        <taxon>Bacilli</taxon>
        <taxon>Bacillales</taxon>
        <taxon>Paenibacillaceae</taxon>
        <taxon>Paenibacillus</taxon>
    </lineage>
</organism>
<feature type="signal peptide" evidence="1">
    <location>
        <begin position="1"/>
        <end position="19"/>
    </location>
</feature>
<keyword evidence="3" id="KW-1185">Reference proteome</keyword>
<comment type="caution">
    <text evidence="2">The sequence shown here is derived from an EMBL/GenBank/DDBJ whole genome shotgun (WGS) entry which is preliminary data.</text>
</comment>
<dbReference type="RefSeq" id="WP_116043797.1">
    <property type="nucleotide sequence ID" value="NZ_QUBQ01000001.1"/>
</dbReference>
<evidence type="ECO:0000313" key="2">
    <source>
        <dbReference type="EMBL" id="REK76713.1"/>
    </source>
</evidence>
<evidence type="ECO:0000313" key="3">
    <source>
        <dbReference type="Proteomes" id="UP000261905"/>
    </source>
</evidence>
<feature type="chain" id="PRO_5039363652" description="Lipoprotein" evidence="1">
    <location>
        <begin position="20"/>
        <end position="137"/>
    </location>
</feature>
<dbReference type="AlphaFoldDB" id="A0A371PKS7"/>
<dbReference type="EMBL" id="QUBQ01000001">
    <property type="protein sequence ID" value="REK76713.1"/>
    <property type="molecule type" value="Genomic_DNA"/>
</dbReference>
<gene>
    <name evidence="2" type="ORF">DX130_06650</name>
</gene>
<sequence length="137" mass="15828">MKKIMIMLFVLCSFMTACTNREKTINLVHIKNLFEKHGILLGEQALNKNNVFQMTLNDIEPESYLINDKQIISIYVYASSEGVKEGIKDFEYKTATANLVPHRRYQAANVLMLYSFEGNPEDDRIEMVVKDMKSLVE</sequence>
<keyword evidence="1" id="KW-0732">Signal</keyword>
<evidence type="ECO:0000256" key="1">
    <source>
        <dbReference type="SAM" id="SignalP"/>
    </source>
</evidence>
<protein>
    <recommendedName>
        <fullName evidence="4">Lipoprotein</fullName>
    </recommendedName>
</protein>
<dbReference type="Proteomes" id="UP000261905">
    <property type="component" value="Unassembled WGS sequence"/>
</dbReference>
<dbReference type="PROSITE" id="PS51257">
    <property type="entry name" value="PROKAR_LIPOPROTEIN"/>
    <property type="match status" value="1"/>
</dbReference>
<proteinExistence type="predicted"/>